<evidence type="ECO:0000313" key="1">
    <source>
        <dbReference type="EMBL" id="OQE13756.1"/>
    </source>
</evidence>
<comment type="caution">
    <text evidence="1">The sequence shown here is derived from an EMBL/GenBank/DDBJ whole genome shotgun (WGS) entry which is preliminary data.</text>
</comment>
<accession>A0A1V6SIH2</accession>
<protein>
    <submittedName>
        <fullName evidence="1">Uncharacterized protein</fullName>
    </submittedName>
</protein>
<keyword evidence="2" id="KW-1185">Reference proteome</keyword>
<evidence type="ECO:0000313" key="2">
    <source>
        <dbReference type="Proteomes" id="UP000191285"/>
    </source>
</evidence>
<proteinExistence type="predicted"/>
<reference evidence="2" key="1">
    <citation type="journal article" date="2017" name="Nat. Microbiol.">
        <title>Global analysis of biosynthetic gene clusters reveals vast potential of secondary metabolite production in Penicillium species.</title>
        <authorList>
            <person name="Nielsen J.C."/>
            <person name="Grijseels S."/>
            <person name="Prigent S."/>
            <person name="Ji B."/>
            <person name="Dainat J."/>
            <person name="Nielsen K.F."/>
            <person name="Frisvad J.C."/>
            <person name="Workman M."/>
            <person name="Nielsen J."/>
        </authorList>
    </citation>
    <scope>NUCLEOTIDE SEQUENCE [LARGE SCALE GENOMIC DNA]</scope>
    <source>
        <strain evidence="2">IBT 24891</strain>
    </source>
</reference>
<sequence length="189" mass="21375">MKTTDAHSMSSNFSLGAYGYSGQNLTHADSCQSLNIPNYFLNDYNSSGIPDLEQLWRNSERPSTIEDIEPDIFEHYPYLGSGPALPEITESTSGQSFDRGYCTSTGQNSYDARESSRYCTYEVCEWNFSESLTTAQAETNAGGEPNACSTNKAVPMQCLFEELWHEWNVKTARERNSWCGEEDRWSTFQ</sequence>
<organism evidence="1 2">
    <name type="scientific">Penicillium steckii</name>
    <dbReference type="NCBI Taxonomy" id="303698"/>
    <lineage>
        <taxon>Eukaryota</taxon>
        <taxon>Fungi</taxon>
        <taxon>Dikarya</taxon>
        <taxon>Ascomycota</taxon>
        <taxon>Pezizomycotina</taxon>
        <taxon>Eurotiomycetes</taxon>
        <taxon>Eurotiomycetidae</taxon>
        <taxon>Eurotiales</taxon>
        <taxon>Aspergillaceae</taxon>
        <taxon>Penicillium</taxon>
    </lineage>
</organism>
<dbReference type="Proteomes" id="UP000191285">
    <property type="component" value="Unassembled WGS sequence"/>
</dbReference>
<gene>
    <name evidence="1" type="ORF">PENSTE_c046G02807</name>
</gene>
<dbReference type="AlphaFoldDB" id="A0A1V6SIH2"/>
<name>A0A1V6SIH2_9EURO</name>
<dbReference type="EMBL" id="MLKD01000046">
    <property type="protein sequence ID" value="OQE13756.1"/>
    <property type="molecule type" value="Genomic_DNA"/>
</dbReference>